<keyword evidence="4 8" id="KW-1133">Transmembrane helix</keyword>
<dbReference type="AlphaFoldDB" id="A0A427Y856"/>
<comment type="subcellular location">
    <subcellularLocation>
        <location evidence="1">Membrane</location>
        <topology evidence="1">Multi-pass membrane protein</topology>
    </subcellularLocation>
</comment>
<dbReference type="InterPro" id="IPR049941">
    <property type="entry name" value="LPLAT_7/PORCN-like"/>
</dbReference>
<feature type="transmembrane region" description="Helical" evidence="8">
    <location>
        <begin position="47"/>
        <end position="64"/>
    </location>
</feature>
<evidence type="ECO:0000256" key="8">
    <source>
        <dbReference type="SAM" id="Phobius"/>
    </source>
</evidence>
<feature type="transmembrane region" description="Helical" evidence="8">
    <location>
        <begin position="193"/>
        <end position="213"/>
    </location>
</feature>
<dbReference type="GO" id="GO:0030258">
    <property type="term" value="P:lipid modification"/>
    <property type="evidence" value="ECO:0007669"/>
    <property type="project" value="TreeGrafter"/>
</dbReference>
<feature type="transmembrane region" description="Helical" evidence="8">
    <location>
        <begin position="70"/>
        <end position="87"/>
    </location>
</feature>
<evidence type="ECO:0000313" key="10">
    <source>
        <dbReference type="Proteomes" id="UP000279259"/>
    </source>
</evidence>
<feature type="transmembrane region" description="Helical" evidence="8">
    <location>
        <begin position="433"/>
        <end position="450"/>
    </location>
</feature>
<evidence type="ECO:0000256" key="7">
    <source>
        <dbReference type="SAM" id="MobiDB-lite"/>
    </source>
</evidence>
<dbReference type="GO" id="GO:0046474">
    <property type="term" value="P:glycerophospholipid biosynthetic process"/>
    <property type="evidence" value="ECO:0007669"/>
    <property type="project" value="TreeGrafter"/>
</dbReference>
<accession>A0A427Y856</accession>
<protein>
    <submittedName>
        <fullName evidence="9">Lysophospholipid acyltransferase</fullName>
    </submittedName>
</protein>
<dbReference type="InterPro" id="IPR004299">
    <property type="entry name" value="MBOAT_fam"/>
</dbReference>
<evidence type="ECO:0000256" key="6">
    <source>
        <dbReference type="ARBA" id="ARBA00023315"/>
    </source>
</evidence>
<name>A0A427Y856_9TREE</name>
<feature type="transmembrane region" description="Helical" evidence="8">
    <location>
        <begin position="398"/>
        <end position="421"/>
    </location>
</feature>
<evidence type="ECO:0000256" key="3">
    <source>
        <dbReference type="ARBA" id="ARBA00022692"/>
    </source>
</evidence>
<keyword evidence="10" id="KW-1185">Reference proteome</keyword>
<proteinExistence type="predicted"/>
<feature type="region of interest" description="Disordered" evidence="7">
    <location>
        <begin position="467"/>
        <end position="548"/>
    </location>
</feature>
<dbReference type="EMBL" id="RSCD01000017">
    <property type="protein sequence ID" value="RSH87276.1"/>
    <property type="molecule type" value="Genomic_DNA"/>
</dbReference>
<dbReference type="STRING" id="1890683.A0A427Y856"/>
<evidence type="ECO:0000256" key="2">
    <source>
        <dbReference type="ARBA" id="ARBA00022679"/>
    </source>
</evidence>
<dbReference type="OrthoDB" id="286734at2759"/>
<evidence type="ECO:0000313" key="9">
    <source>
        <dbReference type="EMBL" id="RSH87276.1"/>
    </source>
</evidence>
<dbReference type="PANTHER" id="PTHR13906:SF4">
    <property type="entry name" value="LYSOPHOSPHOLIPID ACYLTRANSFERASE 6"/>
    <property type="match status" value="1"/>
</dbReference>
<comment type="caution">
    <text evidence="9">The sequence shown here is derived from an EMBL/GenBank/DDBJ whole genome shotgun (WGS) entry which is preliminary data.</text>
</comment>
<gene>
    <name evidence="9" type="primary">ALE1</name>
    <name evidence="9" type="ORF">EHS25_003185</name>
</gene>
<evidence type="ECO:0000256" key="4">
    <source>
        <dbReference type="ARBA" id="ARBA00022989"/>
    </source>
</evidence>
<dbReference type="GO" id="GO:0003841">
    <property type="term" value="F:1-acylglycerol-3-phosphate O-acyltransferase activity"/>
    <property type="evidence" value="ECO:0007669"/>
    <property type="project" value="TreeGrafter"/>
</dbReference>
<dbReference type="Pfam" id="PF03062">
    <property type="entry name" value="MBOAT"/>
    <property type="match status" value="1"/>
</dbReference>
<feature type="transmembrane region" description="Helical" evidence="8">
    <location>
        <begin position="25"/>
        <end position="42"/>
    </location>
</feature>
<dbReference type="PANTHER" id="PTHR13906">
    <property type="entry name" value="PORCUPINE"/>
    <property type="match status" value="1"/>
</dbReference>
<dbReference type="GO" id="GO:0016020">
    <property type="term" value="C:membrane"/>
    <property type="evidence" value="ECO:0007669"/>
    <property type="project" value="UniProtKB-SubCell"/>
</dbReference>
<reference evidence="9 10" key="1">
    <citation type="submission" date="2018-11" db="EMBL/GenBank/DDBJ databases">
        <title>Genome sequence of Saitozyma podzolica DSM 27192.</title>
        <authorList>
            <person name="Aliyu H."/>
            <person name="Gorte O."/>
            <person name="Ochsenreither K."/>
        </authorList>
    </citation>
    <scope>NUCLEOTIDE SEQUENCE [LARGE SCALE GENOMIC DNA]</scope>
    <source>
        <strain evidence="9 10">DSM 27192</strain>
    </source>
</reference>
<evidence type="ECO:0000256" key="5">
    <source>
        <dbReference type="ARBA" id="ARBA00023136"/>
    </source>
</evidence>
<organism evidence="9 10">
    <name type="scientific">Saitozyma podzolica</name>
    <dbReference type="NCBI Taxonomy" id="1890683"/>
    <lineage>
        <taxon>Eukaryota</taxon>
        <taxon>Fungi</taxon>
        <taxon>Dikarya</taxon>
        <taxon>Basidiomycota</taxon>
        <taxon>Agaricomycotina</taxon>
        <taxon>Tremellomycetes</taxon>
        <taxon>Tremellales</taxon>
        <taxon>Trimorphomycetaceae</taxon>
        <taxon>Saitozyma</taxon>
    </lineage>
</organism>
<feature type="compositionally biased region" description="Basic and acidic residues" evidence="7">
    <location>
        <begin position="487"/>
        <end position="503"/>
    </location>
</feature>
<dbReference type="GO" id="GO:0005783">
    <property type="term" value="C:endoplasmic reticulum"/>
    <property type="evidence" value="ECO:0007669"/>
    <property type="project" value="TreeGrafter"/>
</dbReference>
<keyword evidence="5 8" id="KW-0472">Membrane</keyword>
<keyword evidence="2 9" id="KW-0808">Transferase</keyword>
<keyword evidence="6 9" id="KW-0012">Acyltransferase</keyword>
<dbReference type="Proteomes" id="UP000279259">
    <property type="component" value="Unassembled WGS sequence"/>
</dbReference>
<dbReference type="GO" id="GO:0047184">
    <property type="term" value="F:1-acylglycerophosphocholine O-acyltransferase activity"/>
    <property type="evidence" value="ECO:0007669"/>
    <property type="project" value="TreeGrafter"/>
</dbReference>
<keyword evidence="3 8" id="KW-0812">Transmembrane</keyword>
<sequence length="548" mass="61456">MVLAFLVSFPLGSIFVRLPHDKPNIAHAFSLAVSTFFLWPLLGMGRGLLHLLFSCGVTYLIVVFNRSPNMPWMVFFFVMAHILYNHARRTFIGLDGAGDITFAQSMMVQKLSLFAWNDLDETQLATRLQHVPSPLPFLGYCFFFPSVLAGPSVDYATYDSLILGTIYDISPPGVSPAQAKANKRRVPYGRKRVAYLHLLLGLGFMGAYALYGAKADYHRILEPTWWTWGKAARFGFVNFAGLIARTKYYGAWSLTEGACILTGIGFNGYDPETGRTLWNRARNVNIVAIETAESFKVLFDSWNCRTNVWLRDCVYKRLTKKGKKPGTKESMATFVTSAIWHGVEPGYYLAFISAGLLTSLGRQFRHYVRPYFLPPASAPTSAPNALPKYPYPNLRKRVYDVIGWIMVQINLNNVAASFVLLDLKDCFRAWARMYFYSHVLIIISTAFFHFGGRRALRKGLEARGISTTKRSIPKDVPSVQVSPPSPPREEMDPKDLHWIRHALDSPSQDGGEGMGPDGGFVEELMSGAETPRNETPRGGTPVRVSKEE</sequence>
<evidence type="ECO:0000256" key="1">
    <source>
        <dbReference type="ARBA" id="ARBA00004141"/>
    </source>
</evidence>